<name>A0A974D346_XENLA</name>
<sequence length="100" mass="10646">MCKRKMTSALRLINVVLLFIASSVIGSGAKFKLCISVILFISSSVGQCLCCLQVQKASFPVDSTICCSDPLPKAISAITSEVATFWMKSLICAPGSIIKL</sequence>
<organism evidence="2 3">
    <name type="scientific">Xenopus laevis</name>
    <name type="common">African clawed frog</name>
    <dbReference type="NCBI Taxonomy" id="8355"/>
    <lineage>
        <taxon>Eukaryota</taxon>
        <taxon>Metazoa</taxon>
        <taxon>Chordata</taxon>
        <taxon>Craniata</taxon>
        <taxon>Vertebrata</taxon>
        <taxon>Euteleostomi</taxon>
        <taxon>Amphibia</taxon>
        <taxon>Batrachia</taxon>
        <taxon>Anura</taxon>
        <taxon>Pipoidea</taxon>
        <taxon>Pipidae</taxon>
        <taxon>Xenopodinae</taxon>
        <taxon>Xenopus</taxon>
        <taxon>Xenopus</taxon>
    </lineage>
</organism>
<reference evidence="3" key="1">
    <citation type="journal article" date="2016" name="Nature">
        <title>Genome evolution in the allotetraploid frog Xenopus laevis.</title>
        <authorList>
            <person name="Session A.M."/>
            <person name="Uno Y."/>
            <person name="Kwon T."/>
            <person name="Chapman J.A."/>
            <person name="Toyoda A."/>
            <person name="Takahashi S."/>
            <person name="Fukui A."/>
            <person name="Hikosaka A."/>
            <person name="Suzuki A."/>
            <person name="Kondo M."/>
            <person name="van Heeringen S.J."/>
            <person name="Quigley I."/>
            <person name="Heinz S."/>
            <person name="Ogino H."/>
            <person name="Ochi H."/>
            <person name="Hellsten U."/>
            <person name="Lyons J.B."/>
            <person name="Simakov O."/>
            <person name="Putnam N."/>
            <person name="Stites J."/>
            <person name="Kuroki Y."/>
            <person name="Tanaka T."/>
            <person name="Michiue T."/>
            <person name="Watanabe M."/>
            <person name="Bogdanovic O."/>
            <person name="Lister R."/>
            <person name="Georgiou G."/>
            <person name="Paranjpe S.S."/>
            <person name="van Kruijsbergen I."/>
            <person name="Shu S."/>
            <person name="Carlson J."/>
            <person name="Kinoshita T."/>
            <person name="Ohta Y."/>
            <person name="Mawaribuchi S."/>
            <person name="Jenkins J."/>
            <person name="Grimwood J."/>
            <person name="Schmutz J."/>
            <person name="Mitros T."/>
            <person name="Mozaffari S.V."/>
            <person name="Suzuki Y."/>
            <person name="Haramoto Y."/>
            <person name="Yamamoto T.S."/>
            <person name="Takagi C."/>
            <person name="Heald R."/>
            <person name="Miller K."/>
            <person name="Haudenschild C."/>
            <person name="Kitzman J."/>
            <person name="Nakayama T."/>
            <person name="Izutsu Y."/>
            <person name="Robert J."/>
            <person name="Fortriede J."/>
            <person name="Burns K."/>
            <person name="Lotay V."/>
            <person name="Karimi K."/>
            <person name="Yasuoka Y."/>
            <person name="Dichmann D.S."/>
            <person name="Flajnik M.F."/>
            <person name="Houston D.W."/>
            <person name="Shendure J."/>
            <person name="DuPasquier L."/>
            <person name="Vize P.D."/>
            <person name="Zorn A.M."/>
            <person name="Ito M."/>
            <person name="Marcotte E.M."/>
            <person name="Wallingford J.B."/>
            <person name="Ito Y."/>
            <person name="Asashima M."/>
            <person name="Ueno N."/>
            <person name="Matsuda Y."/>
            <person name="Veenstra G.J."/>
            <person name="Fujiyama A."/>
            <person name="Harland R.M."/>
            <person name="Taira M."/>
            <person name="Rokhsar D.S."/>
        </authorList>
    </citation>
    <scope>NUCLEOTIDE SEQUENCE [LARGE SCALE GENOMIC DNA]</scope>
    <source>
        <strain evidence="3">J</strain>
    </source>
</reference>
<evidence type="ECO:0000313" key="3">
    <source>
        <dbReference type="Proteomes" id="UP000694892"/>
    </source>
</evidence>
<evidence type="ECO:0000313" key="2">
    <source>
        <dbReference type="EMBL" id="OCT84629.1"/>
    </source>
</evidence>
<dbReference type="EMBL" id="CM004472">
    <property type="protein sequence ID" value="OCT84629.1"/>
    <property type="molecule type" value="Genomic_DNA"/>
</dbReference>
<keyword evidence="1" id="KW-0812">Transmembrane</keyword>
<dbReference type="AlphaFoldDB" id="A0A974D346"/>
<proteinExistence type="predicted"/>
<gene>
    <name evidence="2" type="ORF">XELAEV_18022782mg</name>
</gene>
<keyword evidence="1" id="KW-1133">Transmembrane helix</keyword>
<evidence type="ECO:0000256" key="1">
    <source>
        <dbReference type="SAM" id="Phobius"/>
    </source>
</evidence>
<feature type="transmembrane region" description="Helical" evidence="1">
    <location>
        <begin position="12"/>
        <end position="41"/>
    </location>
</feature>
<keyword evidence="1" id="KW-0472">Membrane</keyword>
<protein>
    <submittedName>
        <fullName evidence="2">Uncharacterized protein</fullName>
    </submittedName>
</protein>
<dbReference type="Proteomes" id="UP000694892">
    <property type="component" value="Chromosome 4L"/>
</dbReference>
<accession>A0A974D346</accession>